<feature type="domain" description="DUF4097" evidence="2">
    <location>
        <begin position="56"/>
        <end position="262"/>
    </location>
</feature>
<dbReference type="Proteomes" id="UP000603227">
    <property type="component" value="Unassembled WGS sequence"/>
</dbReference>
<reference evidence="3" key="2">
    <citation type="submission" date="2020-09" db="EMBL/GenBank/DDBJ databases">
        <authorList>
            <person name="Sun Q."/>
            <person name="Zhou Y."/>
        </authorList>
    </citation>
    <scope>NUCLEOTIDE SEQUENCE</scope>
    <source>
        <strain evidence="3">CGMCC 4.7403</strain>
    </source>
</reference>
<dbReference type="RefSeq" id="WP_189783934.1">
    <property type="nucleotide sequence ID" value="NZ_BNAT01000013.1"/>
</dbReference>
<dbReference type="Pfam" id="PF13349">
    <property type="entry name" value="DUF4097"/>
    <property type="match status" value="1"/>
</dbReference>
<gene>
    <name evidence="3" type="ORF">GCM10017771_41190</name>
</gene>
<organism evidence="3 4">
    <name type="scientific">Streptomyces capitiformicae</name>
    <dbReference type="NCBI Taxonomy" id="2014920"/>
    <lineage>
        <taxon>Bacteria</taxon>
        <taxon>Bacillati</taxon>
        <taxon>Actinomycetota</taxon>
        <taxon>Actinomycetes</taxon>
        <taxon>Kitasatosporales</taxon>
        <taxon>Streptomycetaceae</taxon>
        <taxon>Streptomyces</taxon>
    </lineage>
</organism>
<evidence type="ECO:0000313" key="4">
    <source>
        <dbReference type="Proteomes" id="UP000603227"/>
    </source>
</evidence>
<feature type="region of interest" description="Disordered" evidence="1">
    <location>
        <begin position="259"/>
        <end position="440"/>
    </location>
</feature>
<evidence type="ECO:0000259" key="2">
    <source>
        <dbReference type="Pfam" id="PF13349"/>
    </source>
</evidence>
<feature type="compositionally biased region" description="Polar residues" evidence="1">
    <location>
        <begin position="371"/>
        <end position="385"/>
    </location>
</feature>
<dbReference type="AlphaFoldDB" id="A0A919GTP6"/>
<comment type="caution">
    <text evidence="3">The sequence shown here is derived from an EMBL/GenBank/DDBJ whole genome shotgun (WGS) entry which is preliminary data.</text>
</comment>
<feature type="compositionally biased region" description="Gly residues" evidence="1">
    <location>
        <begin position="312"/>
        <end position="325"/>
    </location>
</feature>
<name>A0A919GTP6_9ACTN</name>
<keyword evidence="4" id="KW-1185">Reference proteome</keyword>
<feature type="compositionally biased region" description="Basic and acidic residues" evidence="1">
    <location>
        <begin position="294"/>
        <end position="310"/>
    </location>
</feature>
<feature type="compositionally biased region" description="Polar residues" evidence="1">
    <location>
        <begin position="423"/>
        <end position="434"/>
    </location>
</feature>
<feature type="compositionally biased region" description="Low complexity" evidence="1">
    <location>
        <begin position="338"/>
        <end position="367"/>
    </location>
</feature>
<proteinExistence type="predicted"/>
<accession>A0A919GTP6</accession>
<evidence type="ECO:0000313" key="3">
    <source>
        <dbReference type="EMBL" id="GHH89630.1"/>
    </source>
</evidence>
<evidence type="ECO:0000256" key="1">
    <source>
        <dbReference type="SAM" id="MobiDB-lite"/>
    </source>
</evidence>
<dbReference type="EMBL" id="BNAT01000013">
    <property type="protein sequence ID" value="GHH89630.1"/>
    <property type="molecule type" value="Genomic_DNA"/>
</dbReference>
<dbReference type="InterPro" id="IPR025164">
    <property type="entry name" value="Toastrack_DUF4097"/>
</dbReference>
<reference evidence="3" key="1">
    <citation type="journal article" date="2014" name="Int. J. Syst. Evol. Microbiol.">
        <title>Complete genome sequence of Corynebacterium casei LMG S-19264T (=DSM 44701T), isolated from a smear-ripened cheese.</title>
        <authorList>
            <consortium name="US DOE Joint Genome Institute (JGI-PGF)"/>
            <person name="Walter F."/>
            <person name="Albersmeier A."/>
            <person name="Kalinowski J."/>
            <person name="Ruckert C."/>
        </authorList>
    </citation>
    <scope>NUCLEOTIDE SEQUENCE</scope>
    <source>
        <strain evidence="3">CGMCC 4.7403</strain>
    </source>
</reference>
<sequence>MSEWSVAEPRKLTFDEPVTALHVRVVNGTVNVVGTDEGSTRLEVSDLEGPPLTVTQTDGTLTIAYDDLPWKGFLKWLDRKGWRRNALVSLAVPAGTRVEVGVLGATAVVSGVGGRTDVKGVSGDTTLVGLSGPVRATTVSGNVEAQALTGDLRLSSVSGDLTVIEGSCPTLKADSVSGSIILDLGPTGGPTDVGLNSVSGEIAIRLPHPTDAEVEANTASGTIANAFDDLRVSGPWGAHKVTGRLGKGNGRLRATTVSGSIALLRRPPAEDEPWDGDMGAEAMRGKQTGGMEAGSRDTGRPADAGPRDARPPGGGSGDGGAGADGGSPRAGTDSSGLSSDTAPPSSTDSSTGAHEAPPGAPPAERAGVVTDNASADSSEQSTDLTASAAGSPEPLADATEPSDDPSGHATAEGPTGPSPDGSVPSSADGTNSSTTEKKVL</sequence>
<protein>
    <recommendedName>
        <fullName evidence="2">DUF4097 domain-containing protein</fullName>
    </recommendedName>
</protein>